<dbReference type="AlphaFoldDB" id="A0A284RNR8"/>
<accession>A0A284RNR8</accession>
<evidence type="ECO:0000313" key="1">
    <source>
        <dbReference type="EMBL" id="SJL10374.1"/>
    </source>
</evidence>
<name>A0A284RNR8_ARMOS</name>
<protein>
    <submittedName>
        <fullName evidence="1">Uncharacterized protein</fullName>
    </submittedName>
</protein>
<evidence type="ECO:0000313" key="2">
    <source>
        <dbReference type="Proteomes" id="UP000219338"/>
    </source>
</evidence>
<reference evidence="2" key="1">
    <citation type="journal article" date="2017" name="Nat. Ecol. Evol.">
        <title>Genome expansion and lineage-specific genetic innovations in the forest pathogenic fungi Armillaria.</title>
        <authorList>
            <person name="Sipos G."/>
            <person name="Prasanna A.N."/>
            <person name="Walter M.C."/>
            <person name="O'Connor E."/>
            <person name="Balint B."/>
            <person name="Krizsan K."/>
            <person name="Kiss B."/>
            <person name="Hess J."/>
            <person name="Varga T."/>
            <person name="Slot J."/>
            <person name="Riley R."/>
            <person name="Boka B."/>
            <person name="Rigling D."/>
            <person name="Barry K."/>
            <person name="Lee J."/>
            <person name="Mihaltcheva S."/>
            <person name="LaButti K."/>
            <person name="Lipzen A."/>
            <person name="Waldron R."/>
            <person name="Moloney N.M."/>
            <person name="Sperisen C."/>
            <person name="Kredics L."/>
            <person name="Vagvoelgyi C."/>
            <person name="Patrignani A."/>
            <person name="Fitzpatrick D."/>
            <person name="Nagy I."/>
            <person name="Doyle S."/>
            <person name="Anderson J.B."/>
            <person name="Grigoriev I.V."/>
            <person name="Gueldener U."/>
            <person name="Muensterkoetter M."/>
            <person name="Nagy L.G."/>
        </authorList>
    </citation>
    <scope>NUCLEOTIDE SEQUENCE [LARGE SCALE GENOMIC DNA]</scope>
    <source>
        <strain evidence="2">C18/9</strain>
    </source>
</reference>
<dbReference type="EMBL" id="FUEG01000012">
    <property type="protein sequence ID" value="SJL10374.1"/>
    <property type="molecule type" value="Genomic_DNA"/>
</dbReference>
<keyword evidence="2" id="KW-1185">Reference proteome</keyword>
<sequence length="176" mass="19726">MPWPDESSGSSPESLECYQFTISAFIETGQAESLIIESIKAPLQRCYTGRKPVIPSSLFDTPCATLGVQGVLDRLNATLGTSYTLGTPSLSALLEDCIEKRYDFGTACGHLRRVWNTNDHSNIRDVLHRLEEEDQEMRRKAVVGNKIVKPNLLPQRAWDLYSNRMVPWGTDLEGPK</sequence>
<dbReference type="Proteomes" id="UP000219338">
    <property type="component" value="Unassembled WGS sequence"/>
</dbReference>
<organism evidence="1 2">
    <name type="scientific">Armillaria ostoyae</name>
    <name type="common">Armillaria root rot fungus</name>
    <dbReference type="NCBI Taxonomy" id="47428"/>
    <lineage>
        <taxon>Eukaryota</taxon>
        <taxon>Fungi</taxon>
        <taxon>Dikarya</taxon>
        <taxon>Basidiomycota</taxon>
        <taxon>Agaricomycotina</taxon>
        <taxon>Agaricomycetes</taxon>
        <taxon>Agaricomycetidae</taxon>
        <taxon>Agaricales</taxon>
        <taxon>Marasmiineae</taxon>
        <taxon>Physalacriaceae</taxon>
        <taxon>Armillaria</taxon>
    </lineage>
</organism>
<gene>
    <name evidence="1" type="ORF">ARMOST_13760</name>
</gene>
<proteinExistence type="predicted"/>
<dbReference type="OrthoDB" id="3065529at2759"/>